<evidence type="ECO:0000313" key="1">
    <source>
        <dbReference type="EMBL" id="KAF0768934.1"/>
    </source>
</evidence>
<dbReference type="EMBL" id="VUJU01000672">
    <property type="protein sequence ID" value="KAF0768934.1"/>
    <property type="molecule type" value="Genomic_DNA"/>
</dbReference>
<evidence type="ECO:0000313" key="2">
    <source>
        <dbReference type="Proteomes" id="UP000478052"/>
    </source>
</evidence>
<accession>A0A6G0ZDY7</accession>
<dbReference type="AlphaFoldDB" id="A0A6G0ZDY7"/>
<gene>
    <name evidence="1" type="ORF">FWK35_00030666</name>
</gene>
<comment type="caution">
    <text evidence="1">The sequence shown here is derived from an EMBL/GenBank/DDBJ whole genome shotgun (WGS) entry which is preliminary data.</text>
</comment>
<name>A0A6G0ZDY7_APHCR</name>
<organism evidence="1 2">
    <name type="scientific">Aphis craccivora</name>
    <name type="common">Cowpea aphid</name>
    <dbReference type="NCBI Taxonomy" id="307492"/>
    <lineage>
        <taxon>Eukaryota</taxon>
        <taxon>Metazoa</taxon>
        <taxon>Ecdysozoa</taxon>
        <taxon>Arthropoda</taxon>
        <taxon>Hexapoda</taxon>
        <taxon>Insecta</taxon>
        <taxon>Pterygota</taxon>
        <taxon>Neoptera</taxon>
        <taxon>Paraneoptera</taxon>
        <taxon>Hemiptera</taxon>
        <taxon>Sternorrhyncha</taxon>
        <taxon>Aphidomorpha</taxon>
        <taxon>Aphidoidea</taxon>
        <taxon>Aphididae</taxon>
        <taxon>Aphidini</taxon>
        <taxon>Aphis</taxon>
        <taxon>Aphis</taxon>
    </lineage>
</organism>
<reference evidence="1 2" key="1">
    <citation type="submission" date="2019-08" db="EMBL/GenBank/DDBJ databases">
        <title>Whole genome of Aphis craccivora.</title>
        <authorList>
            <person name="Voronova N.V."/>
            <person name="Shulinski R.S."/>
            <person name="Bandarenka Y.V."/>
            <person name="Zhorov D.G."/>
            <person name="Warner D."/>
        </authorList>
    </citation>
    <scope>NUCLEOTIDE SEQUENCE [LARGE SCALE GENOMIC DNA]</scope>
    <source>
        <strain evidence="1">180601</strain>
        <tissue evidence="1">Whole Body</tissue>
    </source>
</reference>
<proteinExistence type="predicted"/>
<dbReference type="Proteomes" id="UP000478052">
    <property type="component" value="Unassembled WGS sequence"/>
</dbReference>
<sequence length="58" mass="6692">MVSPVFVRTPRATAERHIRPMSRRSVFAGNSGFRFSLASFSSPRARRMISLFRYNNTL</sequence>
<protein>
    <submittedName>
        <fullName evidence="1">Uncharacterized protein</fullName>
    </submittedName>
</protein>
<keyword evidence="2" id="KW-1185">Reference proteome</keyword>